<evidence type="ECO:0000256" key="2">
    <source>
        <dbReference type="ARBA" id="ARBA00022448"/>
    </source>
</evidence>
<dbReference type="PANTHER" id="PTHR43833">
    <property type="entry name" value="POTASSIUM CHANNEL PROTEIN 2-RELATED-RELATED"/>
    <property type="match status" value="1"/>
</dbReference>
<evidence type="ECO:0000259" key="7">
    <source>
        <dbReference type="PROSITE" id="PS51201"/>
    </source>
</evidence>
<sequence length="449" mass="50259">MKIIVVGGGKVGTALCRSLVAEKHDVVLIEQNEAVLNHITKRYDIIGIVGNGANFKMLEQADVEHCDIFISITEYDEVNMVAAVLAKKMGAKETIVRVRNPEYSNIYFKEKNILGFSLVVNPELLAARYIANIIDFPNALSVENFANGRVALMEFKIKDDSHLCHMNISHFRKKFGNIIVCAIERDDKLMIPDGDFTLQVNDKIFVTGNRLEIMLFHNQVRPRVVKSLMIIGAGKIAYYLLSILKNSKIDLKVIETNRERAEFFSQEFPEVYVVHGDGTAKDILLEESATNYDAVATLTGVDEENIITSMFLNNLGVQKNITKVNRTSLLEIIDKQDFASIVTPKGIAVDAIMHFIRGRYNAQFSSLEALHHVANGQIETLQFQIKEENKMTGRPLAQLKLKKGILIAAIIRQGKAIFPTGDDSLQVGDKIIVTTLIHNITKIYDLLEG</sequence>
<evidence type="ECO:0000256" key="5">
    <source>
        <dbReference type="ARBA" id="ARBA00023027"/>
    </source>
</evidence>
<dbReference type="Proteomes" id="UP000030019">
    <property type="component" value="Unassembled WGS sequence"/>
</dbReference>
<dbReference type="InterPro" id="IPR036291">
    <property type="entry name" value="NAD(P)-bd_dom_sf"/>
</dbReference>
<dbReference type="PANTHER" id="PTHR43833:SF5">
    <property type="entry name" value="TRK SYSTEM POTASSIUM UPTAKE PROTEIN TRKA"/>
    <property type="match status" value="1"/>
</dbReference>
<feature type="domain" description="RCK N-terminal" evidence="7">
    <location>
        <begin position="1"/>
        <end position="120"/>
    </location>
</feature>
<comment type="caution">
    <text evidence="9">The sequence shown here is derived from an EMBL/GenBank/DDBJ whole genome shotgun (WGS) entry which is preliminary data.</text>
</comment>
<dbReference type="SUPFAM" id="SSF116726">
    <property type="entry name" value="TrkA C-terminal domain-like"/>
    <property type="match status" value="2"/>
</dbReference>
<keyword evidence="3" id="KW-0633">Potassium transport</keyword>
<dbReference type="InterPro" id="IPR006037">
    <property type="entry name" value="RCK_C"/>
</dbReference>
<evidence type="ECO:0000313" key="10">
    <source>
        <dbReference type="Proteomes" id="UP000030019"/>
    </source>
</evidence>
<dbReference type="PROSITE" id="PS51202">
    <property type="entry name" value="RCK_C"/>
    <property type="match status" value="2"/>
</dbReference>
<keyword evidence="10" id="KW-1185">Reference proteome</keyword>
<proteinExistence type="predicted"/>
<feature type="domain" description="RCK C-terminal" evidence="8">
    <location>
        <begin position="140"/>
        <end position="222"/>
    </location>
</feature>
<dbReference type="GO" id="GO:0005886">
    <property type="term" value="C:plasma membrane"/>
    <property type="evidence" value="ECO:0007669"/>
    <property type="project" value="InterPro"/>
</dbReference>
<keyword evidence="6" id="KW-0406">Ion transport</keyword>
<evidence type="ECO:0000259" key="8">
    <source>
        <dbReference type="PROSITE" id="PS51202"/>
    </source>
</evidence>
<dbReference type="Pfam" id="PF02080">
    <property type="entry name" value="TrkA_C"/>
    <property type="match status" value="2"/>
</dbReference>
<dbReference type="PRINTS" id="PR00335">
    <property type="entry name" value="KUPTAKETRKA"/>
</dbReference>
<dbReference type="InterPro" id="IPR006036">
    <property type="entry name" value="K_uptake_TrkA"/>
</dbReference>
<feature type="domain" description="RCK C-terminal" evidence="8">
    <location>
        <begin position="368"/>
        <end position="449"/>
    </location>
</feature>
<dbReference type="AlphaFoldDB" id="A0A0A0DHN0"/>
<name>A0A0A0DHN0_9STRE</name>
<dbReference type="FunFam" id="3.40.50.720:FF:000448">
    <property type="entry name" value="Trk system potassium transporter TrkA"/>
    <property type="match status" value="1"/>
</dbReference>
<dbReference type="InterPro" id="IPR036721">
    <property type="entry name" value="RCK_C_sf"/>
</dbReference>
<reference evidence="9 10" key="1">
    <citation type="submission" date="2014-06" db="EMBL/GenBank/DDBJ databases">
        <authorList>
            <person name="Teng J.L."/>
            <person name="Huang Y."/>
            <person name="Tse H."/>
            <person name="Lau S.K."/>
            <person name="Woo P.C."/>
        </authorList>
    </citation>
    <scope>NUCLEOTIDE SEQUENCE [LARGE SCALE GENOMIC DNA]</scope>
    <source>
        <strain evidence="9 10">HKU4</strain>
    </source>
</reference>
<dbReference type="GO" id="GO:0015079">
    <property type="term" value="F:potassium ion transmembrane transporter activity"/>
    <property type="evidence" value="ECO:0007669"/>
    <property type="project" value="InterPro"/>
</dbReference>
<evidence type="ECO:0000256" key="1">
    <source>
        <dbReference type="ARBA" id="ARBA00017378"/>
    </source>
</evidence>
<accession>A0A0A0DHN0</accession>
<evidence type="ECO:0000256" key="4">
    <source>
        <dbReference type="ARBA" id="ARBA00022958"/>
    </source>
</evidence>
<evidence type="ECO:0000313" key="9">
    <source>
        <dbReference type="EMBL" id="KGM37565.1"/>
    </source>
</evidence>
<dbReference type="NCBIfam" id="NF007033">
    <property type="entry name" value="PRK09496.1-5"/>
    <property type="match status" value="1"/>
</dbReference>
<dbReference type="InterPro" id="IPR003148">
    <property type="entry name" value="RCK_N"/>
</dbReference>
<dbReference type="NCBIfam" id="NF007039">
    <property type="entry name" value="PRK09496.3-2"/>
    <property type="match status" value="1"/>
</dbReference>
<dbReference type="eggNOG" id="COG0569">
    <property type="taxonomic scope" value="Bacteria"/>
</dbReference>
<evidence type="ECO:0000256" key="6">
    <source>
        <dbReference type="ARBA" id="ARBA00023065"/>
    </source>
</evidence>
<dbReference type="Gene3D" id="3.40.50.720">
    <property type="entry name" value="NAD(P)-binding Rossmann-like Domain"/>
    <property type="match status" value="2"/>
</dbReference>
<dbReference type="Pfam" id="PF02254">
    <property type="entry name" value="TrkA_N"/>
    <property type="match status" value="2"/>
</dbReference>
<dbReference type="Gene3D" id="3.30.70.1450">
    <property type="entry name" value="Regulator of K+ conductance, C-terminal domain"/>
    <property type="match status" value="2"/>
</dbReference>
<dbReference type="STRING" id="176090.SSIN_0619"/>
<dbReference type="PATRIC" id="fig|176090.4.peg.614"/>
<evidence type="ECO:0000256" key="3">
    <source>
        <dbReference type="ARBA" id="ARBA00022538"/>
    </source>
</evidence>
<dbReference type="InterPro" id="IPR050721">
    <property type="entry name" value="Trk_Ktr_HKT_K-transport"/>
</dbReference>
<dbReference type="RefSeq" id="WP_037615568.1">
    <property type="nucleotide sequence ID" value="NZ_JABTYC020000009.1"/>
</dbReference>
<feature type="domain" description="RCK N-terminal" evidence="7">
    <location>
        <begin position="225"/>
        <end position="353"/>
    </location>
</feature>
<organism evidence="9 10">
    <name type="scientific">Streptococcus sinensis</name>
    <dbReference type="NCBI Taxonomy" id="176090"/>
    <lineage>
        <taxon>Bacteria</taxon>
        <taxon>Bacillati</taxon>
        <taxon>Bacillota</taxon>
        <taxon>Bacilli</taxon>
        <taxon>Lactobacillales</taxon>
        <taxon>Streptococcaceae</taxon>
        <taxon>Streptococcus</taxon>
    </lineage>
</organism>
<gene>
    <name evidence="9" type="ORF">SSIN_0619</name>
</gene>
<protein>
    <recommendedName>
        <fullName evidence="1">Trk system potassium uptake protein TrkA</fullName>
    </recommendedName>
</protein>
<dbReference type="PROSITE" id="PS51201">
    <property type="entry name" value="RCK_N"/>
    <property type="match status" value="2"/>
</dbReference>
<keyword evidence="4" id="KW-0630">Potassium</keyword>
<dbReference type="SUPFAM" id="SSF51735">
    <property type="entry name" value="NAD(P)-binding Rossmann-fold domains"/>
    <property type="match status" value="2"/>
</dbReference>
<dbReference type="EMBL" id="JPEN01000045">
    <property type="protein sequence ID" value="KGM37565.1"/>
    <property type="molecule type" value="Genomic_DNA"/>
</dbReference>
<keyword evidence="2" id="KW-0813">Transport</keyword>
<keyword evidence="5" id="KW-0520">NAD</keyword>